<evidence type="ECO:0000313" key="3">
    <source>
        <dbReference type="Proteomes" id="UP001595989"/>
    </source>
</evidence>
<dbReference type="InterPro" id="IPR000182">
    <property type="entry name" value="GNAT_dom"/>
</dbReference>
<dbReference type="SUPFAM" id="SSF55729">
    <property type="entry name" value="Acyl-CoA N-acyltransferases (Nat)"/>
    <property type="match status" value="1"/>
</dbReference>
<keyword evidence="2" id="KW-0808">Transferase</keyword>
<keyword evidence="3" id="KW-1185">Reference proteome</keyword>
<keyword evidence="2" id="KW-0012">Acyltransferase</keyword>
<dbReference type="CDD" id="cd04301">
    <property type="entry name" value="NAT_SF"/>
    <property type="match status" value="1"/>
</dbReference>
<sequence>MELRDGTDVFQLRQANREDLDRILELLVQAAEWLQTKKTTQWDYYLTNLEDNTKEVQESIKNSGTYLVEHEGKAIATITLEDSPNDWDTDIWGEDIHDDGVVYLHRIVVHRDYAGRGIGKQLIDWAKKFVRDGGGKYIRFDCLGDNEGLNTYYQRHYPLKGIANIYGKHCKYELEL</sequence>
<feature type="domain" description="N-acetyltransferase" evidence="1">
    <location>
        <begin position="10"/>
        <end position="176"/>
    </location>
</feature>
<dbReference type="InterPro" id="IPR050276">
    <property type="entry name" value="MshD_Acetyltransferase"/>
</dbReference>
<protein>
    <submittedName>
        <fullName evidence="2">GNAT family N-acetyltransferase</fullName>
        <ecNumber evidence="2">2.3.-.-</ecNumber>
    </submittedName>
</protein>
<dbReference type="Proteomes" id="UP001595989">
    <property type="component" value="Unassembled WGS sequence"/>
</dbReference>
<organism evidence="2 3">
    <name type="scientific">Virgibacillus kekensis</name>
    <dbReference type="NCBI Taxonomy" id="202261"/>
    <lineage>
        <taxon>Bacteria</taxon>
        <taxon>Bacillati</taxon>
        <taxon>Bacillota</taxon>
        <taxon>Bacilli</taxon>
        <taxon>Bacillales</taxon>
        <taxon>Bacillaceae</taxon>
        <taxon>Virgibacillus</taxon>
    </lineage>
</organism>
<dbReference type="Gene3D" id="3.40.630.30">
    <property type="match status" value="1"/>
</dbReference>
<evidence type="ECO:0000313" key="2">
    <source>
        <dbReference type="EMBL" id="MFC4556763.1"/>
    </source>
</evidence>
<comment type="caution">
    <text evidence="2">The sequence shown here is derived from an EMBL/GenBank/DDBJ whole genome shotgun (WGS) entry which is preliminary data.</text>
</comment>
<dbReference type="RefSeq" id="WP_390292692.1">
    <property type="nucleotide sequence ID" value="NZ_JBHSFU010000002.1"/>
</dbReference>
<dbReference type="PROSITE" id="PS51186">
    <property type="entry name" value="GNAT"/>
    <property type="match status" value="1"/>
</dbReference>
<dbReference type="EMBL" id="JBHSFU010000002">
    <property type="protein sequence ID" value="MFC4556763.1"/>
    <property type="molecule type" value="Genomic_DNA"/>
</dbReference>
<dbReference type="PANTHER" id="PTHR43617">
    <property type="entry name" value="L-AMINO ACID N-ACETYLTRANSFERASE"/>
    <property type="match status" value="1"/>
</dbReference>
<dbReference type="GO" id="GO:0016746">
    <property type="term" value="F:acyltransferase activity"/>
    <property type="evidence" value="ECO:0007669"/>
    <property type="project" value="UniProtKB-KW"/>
</dbReference>
<dbReference type="InterPro" id="IPR016181">
    <property type="entry name" value="Acyl_CoA_acyltransferase"/>
</dbReference>
<proteinExistence type="predicted"/>
<accession>A0ABV9DFD4</accession>
<dbReference type="Pfam" id="PF00583">
    <property type="entry name" value="Acetyltransf_1"/>
    <property type="match status" value="1"/>
</dbReference>
<dbReference type="EC" id="2.3.-.-" evidence="2"/>
<evidence type="ECO:0000259" key="1">
    <source>
        <dbReference type="PROSITE" id="PS51186"/>
    </source>
</evidence>
<reference evidence="3" key="1">
    <citation type="journal article" date="2019" name="Int. J. Syst. Evol. Microbiol.">
        <title>The Global Catalogue of Microorganisms (GCM) 10K type strain sequencing project: providing services to taxonomists for standard genome sequencing and annotation.</title>
        <authorList>
            <consortium name="The Broad Institute Genomics Platform"/>
            <consortium name="The Broad Institute Genome Sequencing Center for Infectious Disease"/>
            <person name="Wu L."/>
            <person name="Ma J."/>
        </authorList>
    </citation>
    <scope>NUCLEOTIDE SEQUENCE [LARGE SCALE GENOMIC DNA]</scope>
    <source>
        <strain evidence="3">CGMCC 4.7426</strain>
    </source>
</reference>
<gene>
    <name evidence="2" type="ORF">ACFO3D_00905</name>
</gene>
<name>A0ABV9DFD4_9BACI</name>